<organism evidence="1 2">
    <name type="scientific">Candidatus Thalassospirochaeta sargassi</name>
    <dbReference type="NCBI Taxonomy" id="3119039"/>
    <lineage>
        <taxon>Bacteria</taxon>
        <taxon>Pseudomonadati</taxon>
        <taxon>Spirochaetota</taxon>
        <taxon>Spirochaetia</taxon>
        <taxon>Spirochaetales</taxon>
        <taxon>Spirochaetaceae</taxon>
        <taxon>Candidatus Thalassospirochaeta</taxon>
    </lineage>
</organism>
<gene>
    <name evidence="1" type="ORF">PQJ61_16100</name>
</gene>
<accession>A0AAJ1IJB0</accession>
<evidence type="ECO:0000313" key="1">
    <source>
        <dbReference type="EMBL" id="MDC7228285.1"/>
    </source>
</evidence>
<name>A0AAJ1IJB0_9SPIO</name>
<dbReference type="EMBL" id="JAQQAL010000044">
    <property type="protein sequence ID" value="MDC7228285.1"/>
    <property type="molecule type" value="Genomic_DNA"/>
</dbReference>
<protein>
    <submittedName>
        <fullName evidence="1">Uncharacterized protein</fullName>
    </submittedName>
</protein>
<dbReference type="AlphaFoldDB" id="A0AAJ1IJB0"/>
<evidence type="ECO:0000313" key="2">
    <source>
        <dbReference type="Proteomes" id="UP001221217"/>
    </source>
</evidence>
<proteinExistence type="predicted"/>
<sequence>MKIEQHGDISEKLFGERAEDIHEWIDQYFDHKKFRHPFWNCIIRGWNPYDHRAHLHHIEALPEALEAFRGKYSEEIITNVFTQHLKDDYGGYVPTKADFDSRSFARKYHRLF</sequence>
<reference evidence="1 2" key="1">
    <citation type="submission" date="2022-12" db="EMBL/GenBank/DDBJ databases">
        <title>Metagenome assembled genome from gulf of manar.</title>
        <authorList>
            <person name="Kohli P."/>
            <person name="Pk S."/>
            <person name="Venkata Ramana C."/>
            <person name="Sasikala C."/>
        </authorList>
    </citation>
    <scope>NUCLEOTIDE SEQUENCE [LARGE SCALE GENOMIC DNA]</scope>
    <source>
        <strain evidence="1">JB008</strain>
    </source>
</reference>
<comment type="caution">
    <text evidence="1">The sequence shown here is derived from an EMBL/GenBank/DDBJ whole genome shotgun (WGS) entry which is preliminary data.</text>
</comment>
<dbReference type="Proteomes" id="UP001221217">
    <property type="component" value="Unassembled WGS sequence"/>
</dbReference>